<dbReference type="AlphaFoldDB" id="A0A9P4LR49"/>
<dbReference type="InterPro" id="IPR001128">
    <property type="entry name" value="Cyt_P450"/>
</dbReference>
<keyword evidence="5 7" id="KW-0408">Iron</keyword>
<dbReference type="SUPFAM" id="SSF48264">
    <property type="entry name" value="Cytochrome P450"/>
    <property type="match status" value="1"/>
</dbReference>
<evidence type="ECO:0000256" key="8">
    <source>
        <dbReference type="SAM" id="Phobius"/>
    </source>
</evidence>
<dbReference type="Gene3D" id="1.10.630.10">
    <property type="entry name" value="Cytochrome P450"/>
    <property type="match status" value="1"/>
</dbReference>
<dbReference type="InterPro" id="IPR036396">
    <property type="entry name" value="Cyt_P450_sf"/>
</dbReference>
<protein>
    <submittedName>
        <fullName evidence="9">Cytochrome P450</fullName>
    </submittedName>
</protein>
<name>A0A9P4LR49_9PLEO</name>
<dbReference type="InterPro" id="IPR002401">
    <property type="entry name" value="Cyt_P450_E_grp-I"/>
</dbReference>
<dbReference type="PANTHER" id="PTHR24305">
    <property type="entry name" value="CYTOCHROME P450"/>
    <property type="match status" value="1"/>
</dbReference>
<keyword evidence="8" id="KW-0472">Membrane</keyword>
<gene>
    <name evidence="9" type="ORF">EK21DRAFT_57298</name>
</gene>
<dbReference type="Proteomes" id="UP000799777">
    <property type="component" value="Unassembled WGS sequence"/>
</dbReference>
<keyword evidence="8" id="KW-1133">Transmembrane helix</keyword>
<evidence type="ECO:0000256" key="1">
    <source>
        <dbReference type="ARBA" id="ARBA00001971"/>
    </source>
</evidence>
<comment type="similarity">
    <text evidence="2">Belongs to the cytochrome P450 family.</text>
</comment>
<evidence type="ECO:0000256" key="6">
    <source>
        <dbReference type="ARBA" id="ARBA00023033"/>
    </source>
</evidence>
<evidence type="ECO:0000256" key="7">
    <source>
        <dbReference type="PIRSR" id="PIRSR602401-1"/>
    </source>
</evidence>
<feature type="transmembrane region" description="Helical" evidence="8">
    <location>
        <begin position="62"/>
        <end position="82"/>
    </location>
</feature>
<comment type="caution">
    <text evidence="9">The sequence shown here is derived from an EMBL/GenBank/DDBJ whole genome shotgun (WGS) entry which is preliminary data.</text>
</comment>
<feature type="binding site" description="axial binding residue" evidence="7">
    <location>
        <position position="470"/>
    </location>
    <ligand>
        <name>heme</name>
        <dbReference type="ChEBI" id="CHEBI:30413"/>
    </ligand>
    <ligandPart>
        <name>Fe</name>
        <dbReference type="ChEBI" id="CHEBI:18248"/>
    </ligandPart>
</feature>
<keyword evidence="3 7" id="KW-0479">Metal-binding</keyword>
<accession>A0A9P4LR49</accession>
<proteinExistence type="inferred from homology"/>
<keyword evidence="10" id="KW-1185">Reference proteome</keyword>
<dbReference type="PRINTS" id="PR00385">
    <property type="entry name" value="P450"/>
</dbReference>
<dbReference type="PANTHER" id="PTHR24305:SF187">
    <property type="entry name" value="P450, PUTATIVE (EUROFUNG)-RELATED"/>
    <property type="match status" value="1"/>
</dbReference>
<keyword evidence="6" id="KW-0503">Monooxygenase</keyword>
<comment type="cofactor">
    <cofactor evidence="1 7">
        <name>heme</name>
        <dbReference type="ChEBI" id="CHEBI:30413"/>
    </cofactor>
</comment>
<evidence type="ECO:0000256" key="2">
    <source>
        <dbReference type="ARBA" id="ARBA00010617"/>
    </source>
</evidence>
<keyword evidence="4" id="KW-0560">Oxidoreductase</keyword>
<dbReference type="GO" id="GO:0020037">
    <property type="term" value="F:heme binding"/>
    <property type="evidence" value="ECO:0007669"/>
    <property type="project" value="InterPro"/>
</dbReference>
<evidence type="ECO:0000256" key="5">
    <source>
        <dbReference type="ARBA" id="ARBA00023004"/>
    </source>
</evidence>
<evidence type="ECO:0000313" key="10">
    <source>
        <dbReference type="Proteomes" id="UP000799777"/>
    </source>
</evidence>
<keyword evidence="7" id="KW-0349">Heme</keyword>
<dbReference type="GO" id="GO:0005506">
    <property type="term" value="F:iron ion binding"/>
    <property type="evidence" value="ECO:0007669"/>
    <property type="project" value="InterPro"/>
</dbReference>
<dbReference type="EMBL" id="ML978163">
    <property type="protein sequence ID" value="KAF2033945.1"/>
    <property type="molecule type" value="Genomic_DNA"/>
</dbReference>
<dbReference type="GO" id="GO:0016705">
    <property type="term" value="F:oxidoreductase activity, acting on paired donors, with incorporation or reduction of molecular oxygen"/>
    <property type="evidence" value="ECO:0007669"/>
    <property type="project" value="InterPro"/>
</dbReference>
<feature type="transmembrane region" description="Helical" evidence="8">
    <location>
        <begin position="30"/>
        <end position="50"/>
    </location>
</feature>
<dbReference type="OrthoDB" id="6692864at2759"/>
<evidence type="ECO:0000256" key="3">
    <source>
        <dbReference type="ARBA" id="ARBA00022723"/>
    </source>
</evidence>
<keyword evidence="8" id="KW-0812">Transmembrane</keyword>
<reference evidence="9" key="1">
    <citation type="journal article" date="2020" name="Stud. Mycol.">
        <title>101 Dothideomycetes genomes: a test case for predicting lifestyles and emergence of pathogens.</title>
        <authorList>
            <person name="Haridas S."/>
            <person name="Albert R."/>
            <person name="Binder M."/>
            <person name="Bloem J."/>
            <person name="Labutti K."/>
            <person name="Salamov A."/>
            <person name="Andreopoulos B."/>
            <person name="Baker S."/>
            <person name="Barry K."/>
            <person name="Bills G."/>
            <person name="Bluhm B."/>
            <person name="Cannon C."/>
            <person name="Castanera R."/>
            <person name="Culley D."/>
            <person name="Daum C."/>
            <person name="Ezra D."/>
            <person name="Gonzalez J."/>
            <person name="Henrissat B."/>
            <person name="Kuo A."/>
            <person name="Liang C."/>
            <person name="Lipzen A."/>
            <person name="Lutzoni F."/>
            <person name="Magnuson J."/>
            <person name="Mondo S."/>
            <person name="Nolan M."/>
            <person name="Ohm R."/>
            <person name="Pangilinan J."/>
            <person name="Park H.-J."/>
            <person name="Ramirez L."/>
            <person name="Alfaro M."/>
            <person name="Sun H."/>
            <person name="Tritt A."/>
            <person name="Yoshinaga Y."/>
            <person name="Zwiers L.-H."/>
            <person name="Turgeon B."/>
            <person name="Goodwin S."/>
            <person name="Spatafora J."/>
            <person name="Crous P."/>
            <person name="Grigoriev I."/>
        </authorList>
    </citation>
    <scope>NUCLEOTIDE SEQUENCE</scope>
    <source>
        <strain evidence="9">CBS 110217</strain>
    </source>
</reference>
<organism evidence="9 10">
    <name type="scientific">Setomelanomma holmii</name>
    <dbReference type="NCBI Taxonomy" id="210430"/>
    <lineage>
        <taxon>Eukaryota</taxon>
        <taxon>Fungi</taxon>
        <taxon>Dikarya</taxon>
        <taxon>Ascomycota</taxon>
        <taxon>Pezizomycotina</taxon>
        <taxon>Dothideomycetes</taxon>
        <taxon>Pleosporomycetidae</taxon>
        <taxon>Pleosporales</taxon>
        <taxon>Pleosporineae</taxon>
        <taxon>Phaeosphaeriaceae</taxon>
        <taxon>Setomelanomma</taxon>
    </lineage>
</organism>
<evidence type="ECO:0000313" key="9">
    <source>
        <dbReference type="EMBL" id="KAF2033945.1"/>
    </source>
</evidence>
<evidence type="ECO:0000256" key="4">
    <source>
        <dbReference type="ARBA" id="ARBA00023002"/>
    </source>
</evidence>
<dbReference type="PRINTS" id="PR00463">
    <property type="entry name" value="EP450I"/>
</dbReference>
<dbReference type="InterPro" id="IPR050121">
    <property type="entry name" value="Cytochrome_P450_monoxygenase"/>
</dbReference>
<sequence>MRIYLASFFVGVLLHALVFSRNEWDRRSPWIFYFFASLHIIGVFILSLYCKHRFIKSLHETGVLEFVLLGGLSSSLMVYRLFFHPLGSFHGPIGARLSAFWFTKESIPDLMFYVKLRRFHDDLGDFIRIRPREPSIRHPDTIVDIHGPRNRIRKADFYEQNDPLMSLQMSRDVGFHKHQRKYWDKAFHHKALTEYTPLLLEHYKILFDIFSTHAAAGNPVNASNLLLDLFFDVVSELTFGKSFNALTEKQRNPIIQEFLQQQKVVGFMLQHMPLFYLARCLPVVQERMNAWLGWYDNALEQREKVNFYTYLSQSEHFSIHGIQEDQLAIIAGADTNAITISNACCLLCCHSEYQVKLYQELKDLPIHHGMIDDQHLAGIPILSAIIYEVLRLHPPVPGELQRLNPPEAAIIAGRFVPGDMVISTPTYAVQRDQRTFIQPHDFIPERWFTQPELILRKDAFVAFGYGAYNCAGKSLAMLQLRMVLAMIVRNFKIFVPTGRENEFQHFIDDQSDCFGIHLQPLPLLLKVRT</sequence>
<dbReference type="GO" id="GO:0004497">
    <property type="term" value="F:monooxygenase activity"/>
    <property type="evidence" value="ECO:0007669"/>
    <property type="project" value="UniProtKB-KW"/>
</dbReference>
<dbReference type="Pfam" id="PF00067">
    <property type="entry name" value="p450"/>
    <property type="match status" value="1"/>
</dbReference>